<keyword evidence="2" id="KW-1133">Transmembrane helix</keyword>
<proteinExistence type="predicted"/>
<feature type="region of interest" description="Disordered" evidence="1">
    <location>
        <begin position="153"/>
        <end position="177"/>
    </location>
</feature>
<protein>
    <submittedName>
        <fullName evidence="4">Pilus assembly protein TadG-related protein</fullName>
    </submittedName>
</protein>
<sequence>MHGAAERDRGQTFPFYIVMIMLLLFAAFAFVAVGMAGATRSEAQGAADAAALAAAREVRDNAFGGVDFLALTSDDWNRILLGRRLDEEGACAKGVAFASLNDAEATCQVMLPEVSVSVTTNGTVGDSVIPGTESMHARATAKAVIEPRCWLISGPTPTPAPSPTPTPGDDATGTPPSVDIRCKGGATVTVDPTHPGTLTTLARKLFGVRLAD</sequence>
<evidence type="ECO:0000256" key="2">
    <source>
        <dbReference type="SAM" id="Phobius"/>
    </source>
</evidence>
<keyword evidence="2" id="KW-0472">Membrane</keyword>
<feature type="domain" description="Putative Flp pilus-assembly TadG-like N-terminal" evidence="3">
    <location>
        <begin position="10"/>
        <end position="56"/>
    </location>
</feature>
<feature type="compositionally biased region" description="Pro residues" evidence="1">
    <location>
        <begin position="156"/>
        <end position="166"/>
    </location>
</feature>
<accession>A0AAU2JUG2</accession>
<evidence type="ECO:0000259" key="3">
    <source>
        <dbReference type="Pfam" id="PF13400"/>
    </source>
</evidence>
<dbReference type="EMBL" id="CP108264">
    <property type="protein sequence ID" value="WTU75765.1"/>
    <property type="molecule type" value="Genomic_DNA"/>
</dbReference>
<reference evidence="4" key="1">
    <citation type="submission" date="2022-10" db="EMBL/GenBank/DDBJ databases">
        <title>The complete genomes of actinobacterial strains from the NBC collection.</title>
        <authorList>
            <person name="Joergensen T.S."/>
            <person name="Alvarez Arevalo M."/>
            <person name="Sterndorff E.B."/>
            <person name="Faurdal D."/>
            <person name="Vuksanovic O."/>
            <person name="Mourched A.-S."/>
            <person name="Charusanti P."/>
            <person name="Shaw S."/>
            <person name="Blin K."/>
            <person name="Weber T."/>
        </authorList>
    </citation>
    <scope>NUCLEOTIDE SEQUENCE</scope>
    <source>
        <strain evidence="4">NBC_00049</strain>
    </source>
</reference>
<keyword evidence="2" id="KW-0812">Transmembrane</keyword>
<feature type="compositionally biased region" description="Low complexity" evidence="1">
    <location>
        <begin position="167"/>
        <end position="177"/>
    </location>
</feature>
<organism evidence="4">
    <name type="scientific">Streptomyces sp. NBC_00049</name>
    <dbReference type="NCBI Taxonomy" id="2903617"/>
    <lineage>
        <taxon>Bacteria</taxon>
        <taxon>Bacillati</taxon>
        <taxon>Actinomycetota</taxon>
        <taxon>Actinomycetes</taxon>
        <taxon>Kitasatosporales</taxon>
        <taxon>Streptomycetaceae</taxon>
        <taxon>Streptomyces</taxon>
    </lineage>
</organism>
<evidence type="ECO:0000256" key="1">
    <source>
        <dbReference type="SAM" id="MobiDB-lite"/>
    </source>
</evidence>
<dbReference type="Pfam" id="PF13400">
    <property type="entry name" value="Tad"/>
    <property type="match status" value="1"/>
</dbReference>
<name>A0AAU2JUG2_9ACTN</name>
<feature type="transmembrane region" description="Helical" evidence="2">
    <location>
        <begin position="15"/>
        <end position="36"/>
    </location>
</feature>
<gene>
    <name evidence="4" type="ORF">OG327_21910</name>
</gene>
<dbReference type="InterPro" id="IPR028087">
    <property type="entry name" value="Tad_N"/>
</dbReference>
<evidence type="ECO:0000313" key="4">
    <source>
        <dbReference type="EMBL" id="WTU75765.1"/>
    </source>
</evidence>
<dbReference type="AlphaFoldDB" id="A0AAU2JUG2"/>